<evidence type="ECO:0000313" key="5">
    <source>
        <dbReference type="Proteomes" id="UP001607302"/>
    </source>
</evidence>
<evidence type="ECO:0008006" key="6">
    <source>
        <dbReference type="Google" id="ProtNLM"/>
    </source>
</evidence>
<dbReference type="GO" id="GO:0005737">
    <property type="term" value="C:cytoplasm"/>
    <property type="evidence" value="ECO:0007669"/>
    <property type="project" value="UniProtKB-ARBA"/>
</dbReference>
<dbReference type="Gene3D" id="1.10.287.1480">
    <property type="match status" value="1"/>
</dbReference>
<keyword evidence="5" id="KW-1185">Reference proteome</keyword>
<organism evidence="4 5">
    <name type="scientific">Vespula squamosa</name>
    <name type="common">Southern yellow jacket</name>
    <name type="synonym">Wasp</name>
    <dbReference type="NCBI Taxonomy" id="30214"/>
    <lineage>
        <taxon>Eukaryota</taxon>
        <taxon>Metazoa</taxon>
        <taxon>Ecdysozoa</taxon>
        <taxon>Arthropoda</taxon>
        <taxon>Hexapoda</taxon>
        <taxon>Insecta</taxon>
        <taxon>Pterygota</taxon>
        <taxon>Neoptera</taxon>
        <taxon>Endopterygota</taxon>
        <taxon>Hymenoptera</taxon>
        <taxon>Apocrita</taxon>
        <taxon>Aculeata</taxon>
        <taxon>Vespoidea</taxon>
        <taxon>Vespidae</taxon>
        <taxon>Vespinae</taxon>
        <taxon>Vespula</taxon>
    </lineage>
</organism>
<evidence type="ECO:0000256" key="1">
    <source>
        <dbReference type="ARBA" id="ARBA00009083"/>
    </source>
</evidence>
<accession>A0ABD2A3E5</accession>
<dbReference type="PANTHER" id="PTHR19836">
    <property type="entry name" value="30S RIBOSOMAL PROTEIN S14"/>
    <property type="match status" value="1"/>
</dbReference>
<dbReference type="SUPFAM" id="SSF57716">
    <property type="entry name" value="Glucocorticoid receptor-like (DNA-binding domain)"/>
    <property type="match status" value="1"/>
</dbReference>
<evidence type="ECO:0000313" key="4">
    <source>
        <dbReference type="EMBL" id="KAL2714921.1"/>
    </source>
</evidence>
<proteinExistence type="inferred from homology"/>
<dbReference type="GO" id="GO:1990904">
    <property type="term" value="C:ribonucleoprotein complex"/>
    <property type="evidence" value="ECO:0007669"/>
    <property type="project" value="UniProtKB-KW"/>
</dbReference>
<evidence type="ECO:0000256" key="2">
    <source>
        <dbReference type="ARBA" id="ARBA00022980"/>
    </source>
</evidence>
<protein>
    <recommendedName>
        <fullName evidence="6">Ribosomal protein S14</fullName>
    </recommendedName>
</protein>
<dbReference type="PANTHER" id="PTHR19836:SF19">
    <property type="entry name" value="SMALL RIBOSOMAL SUBUNIT PROTEIN US14M"/>
    <property type="match status" value="1"/>
</dbReference>
<keyword evidence="2" id="KW-0689">Ribosomal protein</keyword>
<reference evidence="4 5" key="1">
    <citation type="journal article" date="2024" name="Ann. Entomol. Soc. Am.">
        <title>Genomic analyses of the southern and eastern yellowjacket wasps (Hymenoptera: Vespidae) reveal evolutionary signatures of social life.</title>
        <authorList>
            <person name="Catto M.A."/>
            <person name="Caine P.B."/>
            <person name="Orr S.E."/>
            <person name="Hunt B.G."/>
            <person name="Goodisman M.A.D."/>
        </authorList>
    </citation>
    <scope>NUCLEOTIDE SEQUENCE [LARGE SCALE GENOMIC DNA]</scope>
    <source>
        <strain evidence="4">233</strain>
        <tissue evidence="4">Head and thorax</tissue>
    </source>
</reference>
<dbReference type="GO" id="GO:0005840">
    <property type="term" value="C:ribosome"/>
    <property type="evidence" value="ECO:0007669"/>
    <property type="project" value="UniProtKB-KW"/>
</dbReference>
<dbReference type="AlphaFoldDB" id="A0ABD2A3E5"/>
<evidence type="ECO:0000256" key="3">
    <source>
        <dbReference type="ARBA" id="ARBA00023274"/>
    </source>
</evidence>
<dbReference type="Proteomes" id="UP001607302">
    <property type="component" value="Unassembled WGS sequence"/>
</dbReference>
<sequence length="132" mass="15813">MAMFVTGVSTFFNIFSQSSKSLGRDFQQIRNYVGCRMRRDAKRRKMAEQYAEERLRLVAMKRNDILPIEIKDLVEKEIQEKIPRQTALRQLTFRCVLTSRPRGVVYRWRFSRIVFRDLADYNKLAGIQRAMW</sequence>
<comment type="caution">
    <text evidence="4">The sequence shown here is derived from an EMBL/GenBank/DDBJ whole genome shotgun (WGS) entry which is preliminary data.</text>
</comment>
<comment type="similarity">
    <text evidence="1">Belongs to the universal ribosomal protein uS14 family.</text>
</comment>
<dbReference type="InterPro" id="IPR001209">
    <property type="entry name" value="Ribosomal_uS14"/>
</dbReference>
<dbReference type="EMBL" id="JAUDFV010000155">
    <property type="protein sequence ID" value="KAL2714921.1"/>
    <property type="molecule type" value="Genomic_DNA"/>
</dbReference>
<keyword evidence="3" id="KW-0687">Ribonucleoprotein</keyword>
<gene>
    <name evidence="4" type="ORF">V1478_014619</name>
</gene>
<dbReference type="Pfam" id="PF00253">
    <property type="entry name" value="Ribosomal_S14"/>
    <property type="match status" value="1"/>
</dbReference>
<name>A0ABD2A3E5_VESSQ</name>